<name>A0ABR0A1W8_9CRUS</name>
<dbReference type="EMBL" id="JAOYFB010000036">
    <property type="protein sequence ID" value="KAK4019158.1"/>
    <property type="molecule type" value="Genomic_DNA"/>
</dbReference>
<evidence type="ECO:0000313" key="2">
    <source>
        <dbReference type="Proteomes" id="UP001234178"/>
    </source>
</evidence>
<comment type="caution">
    <text evidence="1">The sequence shown here is derived from an EMBL/GenBank/DDBJ whole genome shotgun (WGS) entry which is preliminary data.</text>
</comment>
<proteinExistence type="predicted"/>
<accession>A0ABR0A1W8</accession>
<evidence type="ECO:0000313" key="1">
    <source>
        <dbReference type="EMBL" id="KAK4019158.1"/>
    </source>
</evidence>
<keyword evidence="2" id="KW-1185">Reference proteome</keyword>
<dbReference type="Proteomes" id="UP001234178">
    <property type="component" value="Unassembled WGS sequence"/>
</dbReference>
<organism evidence="1 2">
    <name type="scientific">Daphnia magna</name>
    <dbReference type="NCBI Taxonomy" id="35525"/>
    <lineage>
        <taxon>Eukaryota</taxon>
        <taxon>Metazoa</taxon>
        <taxon>Ecdysozoa</taxon>
        <taxon>Arthropoda</taxon>
        <taxon>Crustacea</taxon>
        <taxon>Branchiopoda</taxon>
        <taxon>Diplostraca</taxon>
        <taxon>Cladocera</taxon>
        <taxon>Anomopoda</taxon>
        <taxon>Daphniidae</taxon>
        <taxon>Daphnia</taxon>
    </lineage>
</organism>
<gene>
    <name evidence="1" type="ORF">OUZ56_001187</name>
</gene>
<sequence length="132" mass="15570">MQCKNRRTRGERCTGRYTKLIIEHGFICWYCRAGPDRDAPFYVVLNNTSTATTWHFLFVVGYWMKSTNRNQTLVSIVIHQPPLSFVYFVFSPIQQRRYTYARNCTDKQKWKGGHHGVGPAAYIQQIFNDLQR</sequence>
<reference evidence="1 2" key="1">
    <citation type="journal article" date="2023" name="Nucleic Acids Res.">
        <title>The hologenome of Daphnia magna reveals possible DNA methylation and microbiome-mediated evolution of the host genome.</title>
        <authorList>
            <person name="Chaturvedi A."/>
            <person name="Li X."/>
            <person name="Dhandapani V."/>
            <person name="Marshall H."/>
            <person name="Kissane S."/>
            <person name="Cuenca-Cambronero M."/>
            <person name="Asole G."/>
            <person name="Calvet F."/>
            <person name="Ruiz-Romero M."/>
            <person name="Marangio P."/>
            <person name="Guigo R."/>
            <person name="Rago D."/>
            <person name="Mirbahai L."/>
            <person name="Eastwood N."/>
            <person name="Colbourne J.K."/>
            <person name="Zhou J."/>
            <person name="Mallon E."/>
            <person name="Orsini L."/>
        </authorList>
    </citation>
    <scope>NUCLEOTIDE SEQUENCE [LARGE SCALE GENOMIC DNA]</scope>
    <source>
        <strain evidence="1">LRV0_1</strain>
    </source>
</reference>
<protein>
    <submittedName>
        <fullName evidence="1">Uncharacterized protein</fullName>
    </submittedName>
</protein>